<comment type="caution">
    <text evidence="4">The sequence shown here is derived from an EMBL/GenBank/DDBJ whole genome shotgun (WGS) entry which is preliminary data.</text>
</comment>
<dbReference type="InterPro" id="IPR008927">
    <property type="entry name" value="6-PGluconate_DH-like_C_sf"/>
</dbReference>
<dbReference type="InterPro" id="IPR013328">
    <property type="entry name" value="6PGD_dom2"/>
</dbReference>
<organism evidence="4 5">
    <name type="scientific">Levilinea saccharolytica</name>
    <dbReference type="NCBI Taxonomy" id="229921"/>
    <lineage>
        <taxon>Bacteria</taxon>
        <taxon>Bacillati</taxon>
        <taxon>Chloroflexota</taxon>
        <taxon>Anaerolineae</taxon>
        <taxon>Anaerolineales</taxon>
        <taxon>Anaerolineaceae</taxon>
        <taxon>Levilinea</taxon>
    </lineage>
</organism>
<reference evidence="4 5" key="1">
    <citation type="submission" date="2015-07" db="EMBL/GenBank/DDBJ databases">
        <title>Genome sequence of Levilinea saccharolytica DSM 16555.</title>
        <authorList>
            <person name="Hemp J."/>
            <person name="Ward L.M."/>
            <person name="Pace L.A."/>
            <person name="Fischer W.W."/>
        </authorList>
    </citation>
    <scope>NUCLEOTIDE SEQUENCE [LARGE SCALE GENOMIC DNA]</scope>
    <source>
        <strain evidence="4 5">KIBI-1</strain>
    </source>
</reference>
<keyword evidence="5" id="KW-1185">Reference proteome</keyword>
<evidence type="ECO:0000313" key="4">
    <source>
        <dbReference type="EMBL" id="KPL79618.1"/>
    </source>
</evidence>
<dbReference type="GO" id="GO:0051287">
    <property type="term" value="F:NAD binding"/>
    <property type="evidence" value="ECO:0007669"/>
    <property type="project" value="InterPro"/>
</dbReference>
<dbReference type="RefSeq" id="WP_062417791.1">
    <property type="nucleotide sequence ID" value="NZ_DF967974.1"/>
</dbReference>
<dbReference type="Gene3D" id="1.10.1040.10">
    <property type="entry name" value="N-(1-d-carboxylethyl)-l-norvaline Dehydrogenase, domain 2"/>
    <property type="match status" value="1"/>
</dbReference>
<dbReference type="GO" id="GO:0016616">
    <property type="term" value="F:oxidoreductase activity, acting on the CH-OH group of donors, NAD or NADP as acceptor"/>
    <property type="evidence" value="ECO:0007669"/>
    <property type="project" value="InterPro"/>
</dbReference>
<dbReference type="PANTHER" id="PTHR38015:SF1">
    <property type="entry name" value="OPINE DEHYDROGENASE DOMAIN-CONTAINING PROTEIN"/>
    <property type="match status" value="1"/>
</dbReference>
<name>A0A0N8GP13_9CHLR</name>
<dbReference type="InterPro" id="IPR003421">
    <property type="entry name" value="Opine_DH"/>
</dbReference>
<dbReference type="OrthoDB" id="1073746at2"/>
<keyword evidence="1" id="KW-0560">Oxidoreductase</keyword>
<dbReference type="EMBL" id="LGCM01000047">
    <property type="protein sequence ID" value="KPL79618.1"/>
    <property type="molecule type" value="Genomic_DNA"/>
</dbReference>
<evidence type="ECO:0000256" key="1">
    <source>
        <dbReference type="ARBA" id="ARBA00023002"/>
    </source>
</evidence>
<dbReference type="InterPro" id="IPR036291">
    <property type="entry name" value="NAD(P)-bd_dom_sf"/>
</dbReference>
<dbReference type="InterPro" id="IPR011128">
    <property type="entry name" value="G3P_DH_NAD-dep_N"/>
</dbReference>
<dbReference type="Gene3D" id="3.40.50.720">
    <property type="entry name" value="NAD(P)-binding Rossmann-like Domain"/>
    <property type="match status" value="1"/>
</dbReference>
<dbReference type="SUPFAM" id="SSF48179">
    <property type="entry name" value="6-phosphogluconate dehydrogenase C-terminal domain-like"/>
    <property type="match status" value="1"/>
</dbReference>
<accession>A0A0N8GP13</accession>
<dbReference type="STRING" id="229921.ADN01_14135"/>
<dbReference type="PANTHER" id="PTHR38015">
    <property type="entry name" value="BLR6086 PROTEIN"/>
    <property type="match status" value="1"/>
</dbReference>
<feature type="domain" description="Opine dehydrogenase" evidence="3">
    <location>
        <begin position="190"/>
        <end position="333"/>
    </location>
</feature>
<dbReference type="SUPFAM" id="SSF51735">
    <property type="entry name" value="NAD(P)-binding Rossmann-fold domains"/>
    <property type="match status" value="1"/>
</dbReference>
<protein>
    <submittedName>
        <fullName evidence="4">NADP transhydrogenase subunit alpha</fullName>
    </submittedName>
</protein>
<dbReference type="AlphaFoldDB" id="A0A0N8GP13"/>
<gene>
    <name evidence="4" type="ORF">ADN01_14135</name>
</gene>
<dbReference type="GO" id="GO:0046168">
    <property type="term" value="P:glycerol-3-phosphate catabolic process"/>
    <property type="evidence" value="ECO:0007669"/>
    <property type="project" value="InterPro"/>
</dbReference>
<evidence type="ECO:0000259" key="3">
    <source>
        <dbReference type="Pfam" id="PF02317"/>
    </source>
</evidence>
<dbReference type="InterPro" id="IPR051729">
    <property type="entry name" value="Opine/Lysopine_DH"/>
</dbReference>
<proteinExistence type="predicted"/>
<sequence length="370" mass="40367">MTQKTHYTVIGAGHGGKAMAAHLALMGFPTTLYNRTADHIYAIRELSGLDLESTEAGIRGFCRLAGVTSNMAEALEKAEMIMVVVPSSAHADIARSCAPHLRDGQIVVLHPGRTCGAIEFAKILRENNCSADVTIAEAETFIYASRSDGPAQARIFRIKEAVPLAALPANRTRMVLDRIHEAYPQYIDGGNVLQTGLNNMGAIFHPALTILNSGWIEATHGDYQFYIDGVTPSVARVLEALDRERVTVASSLGIRARTALEWLKLAYDATGEDLHEAVHNQPGYYGIKAPPTLNHRYIFEDVPMSLVPIASLGQRYGVSVRGMDSIIRVSSIIHRTDYWRRGRTIDKLGIDNLSVGELTAYVNEGILEGG</sequence>
<evidence type="ECO:0000259" key="2">
    <source>
        <dbReference type="Pfam" id="PF01210"/>
    </source>
</evidence>
<evidence type="ECO:0000313" key="5">
    <source>
        <dbReference type="Proteomes" id="UP000050501"/>
    </source>
</evidence>
<feature type="domain" description="Glycerol-3-phosphate dehydrogenase NAD-dependent N-terminal" evidence="2">
    <location>
        <begin position="8"/>
        <end position="108"/>
    </location>
</feature>
<dbReference type="Pfam" id="PF02317">
    <property type="entry name" value="Octopine_DH"/>
    <property type="match status" value="1"/>
</dbReference>
<dbReference type="Pfam" id="PF01210">
    <property type="entry name" value="NAD_Gly3P_dh_N"/>
    <property type="match status" value="1"/>
</dbReference>
<dbReference type="Proteomes" id="UP000050501">
    <property type="component" value="Unassembled WGS sequence"/>
</dbReference>